<dbReference type="PANTHER" id="PTHR11640:SF31">
    <property type="entry name" value="IRREGULAR CHIASM C-ROUGHEST PROTEIN-RELATED"/>
    <property type="match status" value="1"/>
</dbReference>
<dbReference type="InterPro" id="IPR007110">
    <property type="entry name" value="Ig-like_dom"/>
</dbReference>
<name>A0A9Q1CM82_HOLLE</name>
<dbReference type="InterPro" id="IPR036179">
    <property type="entry name" value="Ig-like_dom_sf"/>
</dbReference>
<dbReference type="SUPFAM" id="SSF48726">
    <property type="entry name" value="Immunoglobulin"/>
    <property type="match status" value="4"/>
</dbReference>
<reference evidence="8" key="1">
    <citation type="submission" date="2021-10" db="EMBL/GenBank/DDBJ databases">
        <title>Tropical sea cucumber genome reveals ecological adaptation and Cuvierian tubules defense mechanism.</title>
        <authorList>
            <person name="Chen T."/>
        </authorList>
    </citation>
    <scope>NUCLEOTIDE SEQUENCE</scope>
    <source>
        <strain evidence="8">Nanhai2018</strain>
        <tissue evidence="8">Muscle</tissue>
    </source>
</reference>
<dbReference type="EMBL" id="JAIZAY010000002">
    <property type="protein sequence ID" value="KAJ8046984.1"/>
    <property type="molecule type" value="Genomic_DNA"/>
</dbReference>
<keyword evidence="6" id="KW-0812">Transmembrane</keyword>
<keyword evidence="9" id="KW-1185">Reference proteome</keyword>
<evidence type="ECO:0000256" key="3">
    <source>
        <dbReference type="ARBA" id="ARBA00023157"/>
    </source>
</evidence>
<dbReference type="PANTHER" id="PTHR11640">
    <property type="entry name" value="NEPHRIN"/>
    <property type="match status" value="1"/>
</dbReference>
<evidence type="ECO:0000313" key="8">
    <source>
        <dbReference type="EMBL" id="KAJ8046984.1"/>
    </source>
</evidence>
<evidence type="ECO:0000256" key="5">
    <source>
        <dbReference type="ARBA" id="ARBA00023319"/>
    </source>
</evidence>
<keyword evidence="2 6" id="KW-0472">Membrane</keyword>
<dbReference type="Gene3D" id="2.60.40.10">
    <property type="entry name" value="Immunoglobulins"/>
    <property type="match status" value="4"/>
</dbReference>
<dbReference type="GO" id="GO:0050839">
    <property type="term" value="F:cell adhesion molecule binding"/>
    <property type="evidence" value="ECO:0007669"/>
    <property type="project" value="TreeGrafter"/>
</dbReference>
<evidence type="ECO:0000256" key="2">
    <source>
        <dbReference type="ARBA" id="ARBA00023136"/>
    </source>
</evidence>
<evidence type="ECO:0000313" key="9">
    <source>
        <dbReference type="Proteomes" id="UP001152320"/>
    </source>
</evidence>
<feature type="domain" description="Ig-like" evidence="7">
    <location>
        <begin position="234"/>
        <end position="336"/>
    </location>
</feature>
<proteinExistence type="predicted"/>
<dbReference type="InterPro" id="IPR013162">
    <property type="entry name" value="CD80_C2-set"/>
</dbReference>
<dbReference type="GO" id="GO:0098609">
    <property type="term" value="P:cell-cell adhesion"/>
    <property type="evidence" value="ECO:0007669"/>
    <property type="project" value="TreeGrafter"/>
</dbReference>
<feature type="domain" description="Ig-like" evidence="7">
    <location>
        <begin position="137"/>
        <end position="226"/>
    </location>
</feature>
<keyword evidence="3" id="KW-1015">Disulfide bond</keyword>
<dbReference type="InterPro" id="IPR051275">
    <property type="entry name" value="Cell_adhesion_signaling"/>
</dbReference>
<dbReference type="Pfam" id="PF08205">
    <property type="entry name" value="C2-set_2"/>
    <property type="match status" value="1"/>
</dbReference>
<comment type="subcellular location">
    <subcellularLocation>
        <location evidence="1">Membrane</location>
        <topology evidence="1">Single-pass type I membrane protein</topology>
    </subcellularLocation>
</comment>
<keyword evidence="4" id="KW-0325">Glycoprotein</keyword>
<organism evidence="8 9">
    <name type="scientific">Holothuria leucospilota</name>
    <name type="common">Black long sea cucumber</name>
    <name type="synonym">Mertensiothuria leucospilota</name>
    <dbReference type="NCBI Taxonomy" id="206669"/>
    <lineage>
        <taxon>Eukaryota</taxon>
        <taxon>Metazoa</taxon>
        <taxon>Echinodermata</taxon>
        <taxon>Eleutherozoa</taxon>
        <taxon>Echinozoa</taxon>
        <taxon>Holothuroidea</taxon>
        <taxon>Aspidochirotacea</taxon>
        <taxon>Aspidochirotida</taxon>
        <taxon>Holothuriidae</taxon>
        <taxon>Holothuria</taxon>
    </lineage>
</organism>
<feature type="domain" description="Ig-like" evidence="7">
    <location>
        <begin position="45"/>
        <end position="115"/>
    </location>
</feature>
<dbReference type="AlphaFoldDB" id="A0A9Q1CM82"/>
<feature type="transmembrane region" description="Helical" evidence="6">
    <location>
        <begin position="458"/>
        <end position="480"/>
    </location>
</feature>
<accession>A0A9Q1CM82</accession>
<gene>
    <name evidence="8" type="ORF">HOLleu_05848</name>
</gene>
<dbReference type="Proteomes" id="UP001152320">
    <property type="component" value="Chromosome 2"/>
</dbReference>
<dbReference type="GO" id="GO:0005886">
    <property type="term" value="C:plasma membrane"/>
    <property type="evidence" value="ECO:0007669"/>
    <property type="project" value="TreeGrafter"/>
</dbReference>
<sequence>MDFLQNCSLSFLFVERTQKLVFLLICCSSTKGLTDEWQRKVFATGDSIQLNCILPPPSILHSVKWKIQSKELLVGTDQAEEKAVDGGVVHITEDKSATWLEIPEVRFENAGSYSCLPFLNDGFPGATNWELQIQRRPVLSLGPRGNYSTENETIQAKCCVVFALRPKESVIKWYLDNVLLLPHSTNQTGNEQGVELCSSATFQSKRYYHEKALTCLIQNELNRSTTVRLDVQYPATIAMLKSFSIDTLTLILVKEKSDINITCSSDGNPKPTVSLEQEVAPDRWQNVSSAPFVEYKQFNKAEWAFPIKDISEDRTGKFRCTAFNGIGSIDVSKELQIELLVTASVTMVTHPHQDITLHDELKILCEAKGNPSPKVKLQKLIDLHQWVDLDMIPHLTENGAFAFTSVFLFTHANEENSGVYRCIAFNKVGIIGTTSNTTALITGISEEKSIIDLMRENLYLLIIIAIVPILLVASTVARICSKRCFRERFTLPTSRTKKNSLNNFPVYASVAGMDTKATTTNQYRGLSGFTGNVSNTCPRACNDWSAQAEDDSQHSDIYLTPDVNSLKLDSVPSPDISSVRYIGESKDNSLKSNEEPITQQEFERVAVSLKSTRQNYTLVKKL</sequence>
<dbReference type="InterPro" id="IPR003598">
    <property type="entry name" value="Ig_sub2"/>
</dbReference>
<keyword evidence="5" id="KW-0393">Immunoglobulin domain</keyword>
<evidence type="ECO:0000256" key="6">
    <source>
        <dbReference type="SAM" id="Phobius"/>
    </source>
</evidence>
<dbReference type="InterPro" id="IPR003599">
    <property type="entry name" value="Ig_sub"/>
</dbReference>
<dbReference type="OrthoDB" id="6127080at2759"/>
<protein>
    <submittedName>
        <fullName evidence="8">Neuronal growth regulator 1</fullName>
    </submittedName>
</protein>
<evidence type="ECO:0000256" key="1">
    <source>
        <dbReference type="ARBA" id="ARBA00004479"/>
    </source>
</evidence>
<dbReference type="PROSITE" id="PS50835">
    <property type="entry name" value="IG_LIKE"/>
    <property type="match status" value="3"/>
</dbReference>
<evidence type="ECO:0000259" key="7">
    <source>
        <dbReference type="PROSITE" id="PS50835"/>
    </source>
</evidence>
<keyword evidence="6" id="KW-1133">Transmembrane helix</keyword>
<comment type="caution">
    <text evidence="8">The sequence shown here is derived from an EMBL/GenBank/DDBJ whole genome shotgun (WGS) entry which is preliminary data.</text>
</comment>
<dbReference type="InterPro" id="IPR013783">
    <property type="entry name" value="Ig-like_fold"/>
</dbReference>
<dbReference type="GO" id="GO:0005911">
    <property type="term" value="C:cell-cell junction"/>
    <property type="evidence" value="ECO:0007669"/>
    <property type="project" value="TreeGrafter"/>
</dbReference>
<evidence type="ECO:0000256" key="4">
    <source>
        <dbReference type="ARBA" id="ARBA00023180"/>
    </source>
</evidence>
<dbReference type="SMART" id="SM00408">
    <property type="entry name" value="IGc2"/>
    <property type="match status" value="3"/>
</dbReference>
<dbReference type="SMART" id="SM00409">
    <property type="entry name" value="IG"/>
    <property type="match status" value="3"/>
</dbReference>